<dbReference type="Proteomes" id="UP000675880">
    <property type="component" value="Unassembled WGS sequence"/>
</dbReference>
<reference evidence="1 2" key="1">
    <citation type="submission" date="2021-02" db="EMBL/GenBank/DDBJ databases">
        <authorList>
            <person name="Han P."/>
        </authorList>
    </citation>
    <scope>NUCLEOTIDE SEQUENCE [LARGE SCALE GENOMIC DNA]</scope>
    <source>
        <strain evidence="1">Candidatus Nitrospira sp. ZN2</strain>
    </source>
</reference>
<evidence type="ECO:0000313" key="2">
    <source>
        <dbReference type="Proteomes" id="UP000675880"/>
    </source>
</evidence>
<keyword evidence="2" id="KW-1185">Reference proteome</keyword>
<name>A0ABM8R5F9_9BACT</name>
<sequence length="64" mass="7188">MQSPACQALVLNFPTESTHYTPFSKHHNEKTMLVGHFGSEDLEPVVNVGGHSIPHWQSTCFHKD</sequence>
<dbReference type="EMBL" id="CAJNBJ010000002">
    <property type="protein sequence ID" value="CAE6733719.1"/>
    <property type="molecule type" value="Genomic_DNA"/>
</dbReference>
<comment type="caution">
    <text evidence="1">The sequence shown here is derived from an EMBL/GenBank/DDBJ whole genome shotgun (WGS) entry which is preliminary data.</text>
</comment>
<proteinExistence type="predicted"/>
<gene>
    <name evidence="1" type="ORF">NSPZN2_100484</name>
</gene>
<accession>A0ABM8R5F9</accession>
<evidence type="ECO:0000313" key="1">
    <source>
        <dbReference type="EMBL" id="CAE6733719.1"/>
    </source>
</evidence>
<protein>
    <submittedName>
        <fullName evidence="1">Uncharacterized protein</fullName>
    </submittedName>
</protein>
<organism evidence="1 2">
    <name type="scientific">Nitrospira defluvii</name>
    <dbReference type="NCBI Taxonomy" id="330214"/>
    <lineage>
        <taxon>Bacteria</taxon>
        <taxon>Pseudomonadati</taxon>
        <taxon>Nitrospirota</taxon>
        <taxon>Nitrospiria</taxon>
        <taxon>Nitrospirales</taxon>
        <taxon>Nitrospiraceae</taxon>
        <taxon>Nitrospira</taxon>
    </lineage>
</organism>